<proteinExistence type="predicted"/>
<dbReference type="RefSeq" id="WP_106847651.1">
    <property type="nucleotide sequence ID" value="NZ_CP027792.1"/>
</dbReference>
<dbReference type="Gene3D" id="1.10.238.160">
    <property type="match status" value="1"/>
</dbReference>
<evidence type="ECO:0000256" key="1">
    <source>
        <dbReference type="SAM" id="MobiDB-lite"/>
    </source>
</evidence>
<organism evidence="2 3">
    <name type="scientific">Pulveribacter suum</name>
    <dbReference type="NCBI Taxonomy" id="2116657"/>
    <lineage>
        <taxon>Bacteria</taxon>
        <taxon>Pseudomonadati</taxon>
        <taxon>Pseudomonadota</taxon>
        <taxon>Betaproteobacteria</taxon>
        <taxon>Burkholderiales</taxon>
        <taxon>Comamonadaceae</taxon>
        <taxon>Pulveribacter</taxon>
    </lineage>
</organism>
<dbReference type="EMBL" id="CP027792">
    <property type="protein sequence ID" value="AVP59099.1"/>
    <property type="molecule type" value="Genomic_DNA"/>
</dbReference>
<dbReference type="KEGG" id="melm:C7H73_11545"/>
<reference evidence="3" key="1">
    <citation type="submission" date="2018-03" db="EMBL/GenBank/DDBJ databases">
        <title>Genome sequencing of Melaminivora sp. strain SC2-7.</title>
        <authorList>
            <person name="Kim S.-J."/>
            <person name="Heo J."/>
            <person name="Ahn J.-H."/>
            <person name="Kwon S.-W."/>
        </authorList>
    </citation>
    <scope>NUCLEOTIDE SEQUENCE [LARGE SCALE GENOMIC DNA]</scope>
    <source>
        <strain evidence="3">SC2-7</strain>
    </source>
</reference>
<dbReference type="AlphaFoldDB" id="A0A2P1NPW4"/>
<dbReference type="Pfam" id="PF05930">
    <property type="entry name" value="Phage_AlpA"/>
    <property type="match status" value="1"/>
</dbReference>
<evidence type="ECO:0000313" key="2">
    <source>
        <dbReference type="EMBL" id="AVP59099.1"/>
    </source>
</evidence>
<gene>
    <name evidence="2" type="ORF">C7H73_11545</name>
</gene>
<dbReference type="InterPro" id="IPR010260">
    <property type="entry name" value="AlpA"/>
</dbReference>
<evidence type="ECO:0000313" key="3">
    <source>
        <dbReference type="Proteomes" id="UP000241829"/>
    </source>
</evidence>
<sequence>MLAHVHCTDAGDTALPPKPSIPRPGTDGYKDLPQFSAKLPLPFRRTIRRQDLHQIVPLADTTIYGMEQRGEFPRRFNLTSRCVVWDLEEVEAWIEARKQSSRSGAITKPNGPDVRLRKRRPVLDVAST</sequence>
<keyword evidence="3" id="KW-1185">Reference proteome</keyword>
<accession>A0A2P1NPW4</accession>
<protein>
    <submittedName>
        <fullName evidence="2">AlpA family transcriptional regulator</fullName>
    </submittedName>
</protein>
<feature type="region of interest" description="Disordered" evidence="1">
    <location>
        <begin position="98"/>
        <end position="128"/>
    </location>
</feature>
<feature type="region of interest" description="Disordered" evidence="1">
    <location>
        <begin position="1"/>
        <end position="31"/>
    </location>
</feature>
<dbReference type="OrthoDB" id="8455288at2"/>
<name>A0A2P1NPW4_9BURK</name>
<dbReference type="Proteomes" id="UP000241829">
    <property type="component" value="Chromosome"/>
</dbReference>